<dbReference type="PANTHER" id="PTHR43649">
    <property type="entry name" value="ARABINOSE-BINDING PROTEIN-RELATED"/>
    <property type="match status" value="1"/>
</dbReference>
<keyword evidence="1" id="KW-1003">Cell membrane</keyword>
<protein>
    <submittedName>
        <fullName evidence="7">Carbohydrate ABC transporter substrate-binding protein, CUT1 family</fullName>
    </submittedName>
</protein>
<name>A0A1G6VJQ4_9MICO</name>
<evidence type="ECO:0000256" key="2">
    <source>
        <dbReference type="ARBA" id="ARBA00022729"/>
    </source>
</evidence>
<evidence type="ECO:0000256" key="4">
    <source>
        <dbReference type="ARBA" id="ARBA00023139"/>
    </source>
</evidence>
<evidence type="ECO:0000313" key="8">
    <source>
        <dbReference type="Proteomes" id="UP000199039"/>
    </source>
</evidence>
<feature type="chain" id="PRO_5039318517" evidence="6">
    <location>
        <begin position="25"/>
        <end position="440"/>
    </location>
</feature>
<dbReference type="STRING" id="1814289.SAMN05216410_3459"/>
<dbReference type="PROSITE" id="PS51257">
    <property type="entry name" value="PROKAR_LIPOPROTEIN"/>
    <property type="match status" value="1"/>
</dbReference>
<dbReference type="Proteomes" id="UP000199039">
    <property type="component" value="Unassembled WGS sequence"/>
</dbReference>
<dbReference type="AlphaFoldDB" id="A0A1G6VJQ4"/>
<dbReference type="PANTHER" id="PTHR43649:SF33">
    <property type="entry name" value="POLYGALACTURONAN_RHAMNOGALACTURONAN-BINDING PROTEIN YTCQ"/>
    <property type="match status" value="1"/>
</dbReference>
<sequence>MFPHTRRTRIVAATAIASLIGLTAACSSSGDGGSGSTDPEVISGDITVLTWRTDLVEDGTFDGYKAAFEKAYPDVTVEFEGITDYEGEVRTRMNTKEYGDVLGIPNTVTPAQLPDFFEPLGKVDELEKTYRFLRDKTYDGLSYGIPVVGNTQGIVYNKTVWKEAGITEVPTTSEEFLADLALVKATGSIPLYTNYKDGWPLTQWESHRGSISADPEYQNKMTVSDAPWAEGTDHFVIDSLLWDSVNQGYTEADPTSTNWEESKALLATGDISAMALGSWAISQMQQAATDAGQDASIIGYMPFPHQTDGQFYASVGGDYNQAINVNSTHKAAARAWIDWFNTESGFAEAQGGLSPLKDGPTPSTLVDFETLGVEYVAQNPGVEGEESLLNDIDNEAEIGLFAPEYRQRLVDSARGATDETKEQIFDDLNARWAAARASIG</sequence>
<evidence type="ECO:0000256" key="5">
    <source>
        <dbReference type="ARBA" id="ARBA00023288"/>
    </source>
</evidence>
<keyword evidence="2 6" id="KW-0732">Signal</keyword>
<keyword evidence="3" id="KW-0472">Membrane</keyword>
<evidence type="ECO:0000256" key="6">
    <source>
        <dbReference type="SAM" id="SignalP"/>
    </source>
</evidence>
<feature type="signal peptide" evidence="6">
    <location>
        <begin position="1"/>
        <end position="24"/>
    </location>
</feature>
<reference evidence="7 8" key="1">
    <citation type="submission" date="2016-09" db="EMBL/GenBank/DDBJ databases">
        <authorList>
            <person name="Capua I."/>
            <person name="De Benedictis P."/>
            <person name="Joannis T."/>
            <person name="Lombin L.H."/>
            <person name="Cattoli G."/>
        </authorList>
    </citation>
    <scope>NUCLEOTIDE SEQUENCE [LARGE SCALE GENOMIC DNA]</scope>
    <source>
        <strain evidence="7 8">ISLP-3</strain>
    </source>
</reference>
<gene>
    <name evidence="7" type="ORF">SAMN05216410_3459</name>
</gene>
<dbReference type="Gene3D" id="3.40.190.10">
    <property type="entry name" value="Periplasmic binding protein-like II"/>
    <property type="match status" value="2"/>
</dbReference>
<dbReference type="Pfam" id="PF01547">
    <property type="entry name" value="SBP_bac_1"/>
    <property type="match status" value="1"/>
</dbReference>
<accession>A0A1G6VJQ4</accession>
<proteinExistence type="predicted"/>
<dbReference type="InterPro" id="IPR050490">
    <property type="entry name" value="Bact_solute-bd_prot1"/>
</dbReference>
<dbReference type="InterPro" id="IPR006059">
    <property type="entry name" value="SBP"/>
</dbReference>
<dbReference type="RefSeq" id="WP_093185697.1">
    <property type="nucleotide sequence ID" value="NZ_FMYH01000008.1"/>
</dbReference>
<dbReference type="SUPFAM" id="SSF53850">
    <property type="entry name" value="Periplasmic binding protein-like II"/>
    <property type="match status" value="1"/>
</dbReference>
<keyword evidence="8" id="KW-1185">Reference proteome</keyword>
<evidence type="ECO:0000256" key="1">
    <source>
        <dbReference type="ARBA" id="ARBA00022475"/>
    </source>
</evidence>
<organism evidence="7 8">
    <name type="scientific">Sanguibacter gelidistatuariae</name>
    <dbReference type="NCBI Taxonomy" id="1814289"/>
    <lineage>
        <taxon>Bacteria</taxon>
        <taxon>Bacillati</taxon>
        <taxon>Actinomycetota</taxon>
        <taxon>Actinomycetes</taxon>
        <taxon>Micrococcales</taxon>
        <taxon>Sanguibacteraceae</taxon>
        <taxon>Sanguibacter</taxon>
    </lineage>
</organism>
<evidence type="ECO:0000313" key="7">
    <source>
        <dbReference type="EMBL" id="SDD53852.1"/>
    </source>
</evidence>
<keyword evidence="4" id="KW-0564">Palmitate</keyword>
<keyword evidence="5" id="KW-0449">Lipoprotein</keyword>
<evidence type="ECO:0000256" key="3">
    <source>
        <dbReference type="ARBA" id="ARBA00023136"/>
    </source>
</evidence>
<dbReference type="OrthoDB" id="358201at2"/>
<dbReference type="EMBL" id="FMYH01000008">
    <property type="protein sequence ID" value="SDD53852.1"/>
    <property type="molecule type" value="Genomic_DNA"/>
</dbReference>